<reference evidence="9" key="1">
    <citation type="submission" date="2020-11" db="EMBL/GenBank/DDBJ databases">
        <title>Sequencing the genomes of 1000 actinobacteria strains.</title>
        <authorList>
            <person name="Klenk H.-P."/>
        </authorList>
    </citation>
    <scope>NUCLEOTIDE SEQUENCE</scope>
    <source>
        <strain evidence="9">DSM 45356</strain>
    </source>
</reference>
<dbReference type="PANTHER" id="PTHR33406:SF11">
    <property type="entry name" value="MEMBRANE PROTEIN SCO6666-RELATED"/>
    <property type="match status" value="1"/>
</dbReference>
<dbReference type="PROSITE" id="PS50156">
    <property type="entry name" value="SSD"/>
    <property type="match status" value="1"/>
</dbReference>
<feature type="transmembrane region" description="Helical" evidence="7">
    <location>
        <begin position="643"/>
        <end position="663"/>
    </location>
</feature>
<dbReference type="InterPro" id="IPR050545">
    <property type="entry name" value="Mycobact_MmpL"/>
</dbReference>
<feature type="transmembrane region" description="Helical" evidence="7">
    <location>
        <begin position="15"/>
        <end position="35"/>
    </location>
</feature>
<feature type="transmembrane region" description="Helical" evidence="7">
    <location>
        <begin position="383"/>
        <end position="405"/>
    </location>
</feature>
<evidence type="ECO:0000259" key="8">
    <source>
        <dbReference type="PROSITE" id="PS50156"/>
    </source>
</evidence>
<gene>
    <name evidence="9" type="ORF">IW245_001306</name>
</gene>
<dbReference type="Pfam" id="PF03176">
    <property type="entry name" value="MMPL"/>
    <property type="match status" value="2"/>
</dbReference>
<sequence>MVTKVGSFCYRNWRWVLLGWLALLVGGGAAIGPVFDSIGDTKPPQGLESVTASQVVKDGGDRGIQIIGLVEGVDPTSAQVTDAVKRASADLRVTTGVLEVGRPIVANDNRGLAVPITLTKMQMKDRSAATKLVKARLAQLRTEIPGSTVEAGGDLISGEANAAVQEDLGRSELISLPITLIVLVFVFGGVLAAGLPILASLATIAGAFAMLLGFSKVVDLDNNVVTVVTLLGLALAIDYGLLLVARFREELSAGHARDVAVGRAWGTAGRTILFSALTVAGALTGLLVFDVPRLQALGAAGISTALMGMVAALTLTPALLGAFGRWIRPGRRQKAAAASAAGPLGSSASVAAEGHNRTDASGPRGGEAGFFAGLARFTQRRPLLIAAGTTIALLAVAAPLLSLTVRLPGLEGLPRTLPSVRVADAMSARYGLSAAPAVKVVARTDQATLDLWAGQWQQDRRVVRVEPAKRIGPNLSSVAIAVKGDAQGRDAQDLVVRIRAARPAGVESWVGGDAALLLDLLGRLEAGLPWAVGVMLATMCVLLFLMTGSVVIPVKAIVMNALSLAATFGVLLLVFQDGHLSGPLDTLTVGGLSPFVIAIVAAFGFGLSMDYELFLLGRIKEYRDAGEDSDTAVRHGLQRSGGIITSAALLMLIVFGCFAAAQVGDIEQIGLGLFVAVLIDATVVRCLLVPAMMTLLGRAAWWAPGPLRRLHDRVGISESEERVPVGV</sequence>
<feature type="transmembrane region" description="Helical" evidence="7">
    <location>
        <begin position="595"/>
        <end position="616"/>
    </location>
</feature>
<dbReference type="AlphaFoldDB" id="A0A8J7GEL8"/>
<proteinExistence type="inferred from homology"/>
<comment type="similarity">
    <text evidence="2">Belongs to the resistance-nodulation-cell division (RND) (TC 2.A.6) family. MmpL subfamily.</text>
</comment>
<keyword evidence="4 7" id="KW-0812">Transmembrane</keyword>
<comment type="subcellular location">
    <subcellularLocation>
        <location evidence="1">Cell membrane</location>
        <topology evidence="1">Multi-pass membrane protein</topology>
    </subcellularLocation>
</comment>
<evidence type="ECO:0000256" key="4">
    <source>
        <dbReference type="ARBA" id="ARBA00022692"/>
    </source>
</evidence>
<accession>A0A8J7GEL8</accession>
<evidence type="ECO:0000256" key="6">
    <source>
        <dbReference type="ARBA" id="ARBA00023136"/>
    </source>
</evidence>
<dbReference type="SUPFAM" id="SSF82866">
    <property type="entry name" value="Multidrug efflux transporter AcrB transmembrane domain"/>
    <property type="match status" value="2"/>
</dbReference>
<feature type="transmembrane region" description="Helical" evidence="7">
    <location>
        <begin position="557"/>
        <end position="575"/>
    </location>
</feature>
<dbReference type="PANTHER" id="PTHR33406">
    <property type="entry name" value="MEMBRANE PROTEIN MJ1562-RELATED"/>
    <property type="match status" value="1"/>
</dbReference>
<evidence type="ECO:0000256" key="7">
    <source>
        <dbReference type="SAM" id="Phobius"/>
    </source>
</evidence>
<evidence type="ECO:0000313" key="10">
    <source>
        <dbReference type="Proteomes" id="UP000622552"/>
    </source>
</evidence>
<dbReference type="Gene3D" id="1.20.1640.10">
    <property type="entry name" value="Multidrug efflux transporter AcrB transmembrane domain"/>
    <property type="match status" value="2"/>
</dbReference>
<keyword evidence="6 7" id="KW-0472">Membrane</keyword>
<protein>
    <submittedName>
        <fullName evidence="9">RND superfamily putative drug exporter</fullName>
    </submittedName>
</protein>
<feature type="domain" description="SSD" evidence="8">
    <location>
        <begin position="193"/>
        <end position="322"/>
    </location>
</feature>
<organism evidence="9 10">
    <name type="scientific">Longispora fulva</name>
    <dbReference type="NCBI Taxonomy" id="619741"/>
    <lineage>
        <taxon>Bacteria</taxon>
        <taxon>Bacillati</taxon>
        <taxon>Actinomycetota</taxon>
        <taxon>Actinomycetes</taxon>
        <taxon>Micromonosporales</taxon>
        <taxon>Micromonosporaceae</taxon>
        <taxon>Longispora</taxon>
    </lineage>
</organism>
<feature type="transmembrane region" description="Helical" evidence="7">
    <location>
        <begin position="268"/>
        <end position="289"/>
    </location>
</feature>
<keyword evidence="3" id="KW-1003">Cell membrane</keyword>
<feature type="transmembrane region" description="Helical" evidence="7">
    <location>
        <begin position="527"/>
        <end position="545"/>
    </location>
</feature>
<dbReference type="Proteomes" id="UP000622552">
    <property type="component" value="Unassembled WGS sequence"/>
</dbReference>
<evidence type="ECO:0000256" key="5">
    <source>
        <dbReference type="ARBA" id="ARBA00022989"/>
    </source>
</evidence>
<feature type="transmembrane region" description="Helical" evidence="7">
    <location>
        <begin position="180"/>
        <end position="212"/>
    </location>
</feature>
<evidence type="ECO:0000313" key="9">
    <source>
        <dbReference type="EMBL" id="MBG6135112.1"/>
    </source>
</evidence>
<feature type="transmembrane region" description="Helical" evidence="7">
    <location>
        <begin position="669"/>
        <end position="688"/>
    </location>
</feature>
<dbReference type="GO" id="GO:0005886">
    <property type="term" value="C:plasma membrane"/>
    <property type="evidence" value="ECO:0007669"/>
    <property type="project" value="UniProtKB-SubCell"/>
</dbReference>
<feature type="transmembrane region" description="Helical" evidence="7">
    <location>
        <begin position="224"/>
        <end position="247"/>
    </location>
</feature>
<dbReference type="RefSeq" id="WP_197002268.1">
    <property type="nucleotide sequence ID" value="NZ_BONS01000003.1"/>
</dbReference>
<comment type="caution">
    <text evidence="9">The sequence shown here is derived from an EMBL/GenBank/DDBJ whole genome shotgun (WGS) entry which is preliminary data.</text>
</comment>
<keyword evidence="10" id="KW-1185">Reference proteome</keyword>
<evidence type="ECO:0000256" key="2">
    <source>
        <dbReference type="ARBA" id="ARBA00010157"/>
    </source>
</evidence>
<dbReference type="InterPro" id="IPR004869">
    <property type="entry name" value="MMPL_dom"/>
</dbReference>
<evidence type="ECO:0000256" key="3">
    <source>
        <dbReference type="ARBA" id="ARBA00022475"/>
    </source>
</evidence>
<evidence type="ECO:0000256" key="1">
    <source>
        <dbReference type="ARBA" id="ARBA00004651"/>
    </source>
</evidence>
<dbReference type="InterPro" id="IPR000731">
    <property type="entry name" value="SSD"/>
</dbReference>
<keyword evidence="5 7" id="KW-1133">Transmembrane helix</keyword>
<dbReference type="EMBL" id="JADOUF010000001">
    <property type="protein sequence ID" value="MBG6135112.1"/>
    <property type="molecule type" value="Genomic_DNA"/>
</dbReference>
<name>A0A8J7GEL8_9ACTN</name>
<feature type="transmembrane region" description="Helical" evidence="7">
    <location>
        <begin position="301"/>
        <end position="324"/>
    </location>
</feature>